<proteinExistence type="predicted"/>
<feature type="signal peptide" evidence="2">
    <location>
        <begin position="1"/>
        <end position="38"/>
    </location>
</feature>
<dbReference type="RefSeq" id="WP_122165508.1">
    <property type="nucleotide sequence ID" value="NZ_LR025742.1"/>
</dbReference>
<dbReference type="Gene3D" id="3.40.190.10">
    <property type="entry name" value="Periplasmic binding protein-like II"/>
    <property type="match status" value="1"/>
</dbReference>
<name>A0AAJ5N350_9BURK</name>
<dbReference type="GO" id="GO:0043190">
    <property type="term" value="C:ATP-binding cassette (ABC) transporter complex"/>
    <property type="evidence" value="ECO:0007669"/>
    <property type="project" value="InterPro"/>
</dbReference>
<sequence length="627" mass="69424">MTKGSPRAAAAGVRFSVLRAVRAAGRVAAVFAMQSALAATAAHAAYAIAQYGEPKYPPGFKHFDYVNPDAPKGGTLVLANPNRLTSFDKFNPFTMRGNPAPGIDMLFESLATGSSDEPASAYGLLADDIAVAPDRRSVTFHLNPRARFSNGDPVTADDVKFSFDTLKSKLAAPQFGAYFAEITKAVVVDPATVRFEFRSANRELPLIAGGVSVFSRKWGLRADGSRIPFDQLAFEQPIGSGPYLIERYDNGRTITYRRNPAYWGADLPVRVGTNNFERIVYKLYSDGVARLEAFKAGEYDVLVEYISRNWARRDVGKRFDSGELVKREFRQHNGAGMQGFFMNLRRPLFRDVRVRQALDLAFDFEWLNRQLFYSAYTRLDSYFADTDLQATGTPGAGELKLLEPLRTQLDPAVFGPMVTQPDTNPPGSLRANLLKARALLAQAGWTYRDGALRNASGEPFAFEILDDAGGAMEGVVAAYQRNLAKLGIDVRFRTADFALLQKRLDAFDYDMTTIRLPGVQVPGAEQYSRYASKFADEPGSDNVIGLKSPAVDALLHALGTAQTRDELLDATHALDRVLMHGYYAVPQWYSTTHRVAYKRTLAYPQTLPLYYSAEGWAVSTWWAKPDH</sequence>
<organism evidence="4 5">
    <name type="scientific">Burkholderia stabilis</name>
    <dbReference type="NCBI Taxonomy" id="95485"/>
    <lineage>
        <taxon>Bacteria</taxon>
        <taxon>Pseudomonadati</taxon>
        <taxon>Pseudomonadota</taxon>
        <taxon>Betaproteobacteria</taxon>
        <taxon>Burkholderiales</taxon>
        <taxon>Burkholderiaceae</taxon>
        <taxon>Burkholderia</taxon>
        <taxon>Burkholderia cepacia complex</taxon>
    </lineage>
</organism>
<evidence type="ECO:0000313" key="5">
    <source>
        <dbReference type="Proteomes" id="UP000268684"/>
    </source>
</evidence>
<dbReference type="Pfam" id="PF00496">
    <property type="entry name" value="SBP_bac_5"/>
    <property type="match status" value="1"/>
</dbReference>
<evidence type="ECO:0000259" key="3">
    <source>
        <dbReference type="Pfam" id="PF00496"/>
    </source>
</evidence>
<dbReference type="GO" id="GO:0015833">
    <property type="term" value="P:peptide transport"/>
    <property type="evidence" value="ECO:0007669"/>
    <property type="project" value="TreeGrafter"/>
</dbReference>
<dbReference type="GeneID" id="71052622"/>
<keyword evidence="5" id="KW-1185">Reference proteome</keyword>
<dbReference type="Proteomes" id="UP000268684">
    <property type="component" value="Chromosome I"/>
</dbReference>
<dbReference type="GO" id="GO:0042884">
    <property type="term" value="P:microcin transport"/>
    <property type="evidence" value="ECO:0007669"/>
    <property type="project" value="TreeGrafter"/>
</dbReference>
<dbReference type="InterPro" id="IPR000914">
    <property type="entry name" value="SBP_5_dom"/>
</dbReference>
<dbReference type="Gene3D" id="3.10.105.10">
    <property type="entry name" value="Dipeptide-binding Protein, Domain 3"/>
    <property type="match status" value="1"/>
</dbReference>
<evidence type="ECO:0000313" key="4">
    <source>
        <dbReference type="EMBL" id="VBB10027.1"/>
    </source>
</evidence>
<feature type="domain" description="Solute-binding protein family 5" evidence="3">
    <location>
        <begin position="123"/>
        <end position="527"/>
    </location>
</feature>
<dbReference type="GO" id="GO:1904680">
    <property type="term" value="F:peptide transmembrane transporter activity"/>
    <property type="evidence" value="ECO:0007669"/>
    <property type="project" value="TreeGrafter"/>
</dbReference>
<evidence type="ECO:0000256" key="1">
    <source>
        <dbReference type="ARBA" id="ARBA00022729"/>
    </source>
</evidence>
<protein>
    <recommendedName>
        <fullName evidence="3">Solute-binding protein family 5 domain-containing protein</fullName>
    </recommendedName>
</protein>
<feature type="chain" id="PRO_5042462937" description="Solute-binding protein family 5 domain-containing protein" evidence="2">
    <location>
        <begin position="39"/>
        <end position="627"/>
    </location>
</feature>
<dbReference type="EMBL" id="LR025742">
    <property type="protein sequence ID" value="VBB10027.1"/>
    <property type="molecule type" value="Genomic_DNA"/>
</dbReference>
<gene>
    <name evidence="4" type="primary">nikA</name>
    <name evidence="4" type="ORF">BSTAB16_0121</name>
</gene>
<dbReference type="PANTHER" id="PTHR30290:SF64">
    <property type="entry name" value="ABC TRANSPORTER PERIPLASMIC BINDING PROTEIN"/>
    <property type="match status" value="1"/>
</dbReference>
<dbReference type="GO" id="GO:0030288">
    <property type="term" value="C:outer membrane-bounded periplasmic space"/>
    <property type="evidence" value="ECO:0007669"/>
    <property type="project" value="TreeGrafter"/>
</dbReference>
<reference evidence="4 5" key="1">
    <citation type="submission" date="2017-11" db="EMBL/GenBank/DDBJ databases">
        <authorList>
            <person name="Seth-Smith MB H."/>
        </authorList>
    </citation>
    <scope>NUCLEOTIDE SEQUENCE [LARGE SCALE GENOMIC DNA]</scope>
    <source>
        <strain evidence="4">E</strain>
    </source>
</reference>
<dbReference type="InterPro" id="IPR030678">
    <property type="entry name" value="Peptide/Ni-bd"/>
</dbReference>
<dbReference type="SUPFAM" id="SSF53850">
    <property type="entry name" value="Periplasmic binding protein-like II"/>
    <property type="match status" value="1"/>
</dbReference>
<evidence type="ECO:0000256" key="2">
    <source>
        <dbReference type="SAM" id="SignalP"/>
    </source>
</evidence>
<dbReference type="AlphaFoldDB" id="A0AAJ5N350"/>
<dbReference type="CDD" id="cd08497">
    <property type="entry name" value="MbnE-like"/>
    <property type="match status" value="1"/>
</dbReference>
<accession>A0AAJ5N350</accession>
<dbReference type="PANTHER" id="PTHR30290">
    <property type="entry name" value="PERIPLASMIC BINDING COMPONENT OF ABC TRANSPORTER"/>
    <property type="match status" value="1"/>
</dbReference>
<keyword evidence="1 2" id="KW-0732">Signal</keyword>
<dbReference type="InterPro" id="IPR039424">
    <property type="entry name" value="SBP_5"/>
</dbReference>
<dbReference type="PIRSF" id="PIRSF002741">
    <property type="entry name" value="MppA"/>
    <property type="match status" value="1"/>
</dbReference>